<dbReference type="OrthoDB" id="319933at2"/>
<proteinExistence type="predicted"/>
<reference evidence="5" key="1">
    <citation type="submission" date="2018-07" db="EMBL/GenBank/DDBJ databases">
        <authorList>
            <person name="Zhao J."/>
        </authorList>
    </citation>
    <scope>NUCLEOTIDE SEQUENCE [LARGE SCALE GENOMIC DNA]</scope>
    <source>
        <strain evidence="5">GSSD-12</strain>
    </source>
</reference>
<dbReference type="PANTHER" id="PTHR35273">
    <property type="entry name" value="ALPHA-1,4 POLYGALACTOSAMINIDASE, PUTATIVE (AFU_ORTHOLOGUE AFUA_3G07890)-RELATED"/>
    <property type="match status" value="1"/>
</dbReference>
<evidence type="ECO:0000313" key="5">
    <source>
        <dbReference type="Proteomes" id="UP000253868"/>
    </source>
</evidence>
<evidence type="ECO:0000256" key="1">
    <source>
        <dbReference type="SAM" id="MobiDB-lite"/>
    </source>
</evidence>
<protein>
    <recommendedName>
        <fullName evidence="3">Glycoside-hydrolase family GH114 TIM-barrel domain-containing protein</fullName>
    </recommendedName>
</protein>
<dbReference type="InterPro" id="IPR013785">
    <property type="entry name" value="Aldolase_TIM"/>
</dbReference>
<organism evidence="4 5">
    <name type="scientific">Streptomyces paludis</name>
    <dbReference type="NCBI Taxonomy" id="2282738"/>
    <lineage>
        <taxon>Bacteria</taxon>
        <taxon>Bacillati</taxon>
        <taxon>Actinomycetota</taxon>
        <taxon>Actinomycetes</taxon>
        <taxon>Kitasatosporales</taxon>
        <taxon>Streptomycetaceae</taxon>
        <taxon>Streptomyces</taxon>
    </lineage>
</organism>
<feature type="domain" description="Glycoside-hydrolase family GH114 TIM-barrel" evidence="3">
    <location>
        <begin position="73"/>
        <end position="291"/>
    </location>
</feature>
<feature type="chain" id="PRO_5016889938" description="Glycoside-hydrolase family GH114 TIM-barrel domain-containing protein" evidence="2">
    <location>
        <begin position="45"/>
        <end position="303"/>
    </location>
</feature>
<dbReference type="InterPro" id="IPR017853">
    <property type="entry name" value="GH"/>
</dbReference>
<accession>A0A345I1Y7</accession>
<sequence length="303" mass="32940">MGNLTCPPPLRRQGAPVPFLPATRTAVAPLLLTLALALSGCTSADTADEPAASKPTPGKSTAGPVRQLPEQPFDYQLGGPYDPPEGVRTVVRDRTADPDPASGAYNICYVNAYQAQPDAIDWWEKKHPDLLLRSADGDLVIDEDWQEPLLDISTADRRERLAGIVGGWFDGCAKDGFAGIDADNLDSYLRSDGLLDRAQAAAFAKLLSARAHRAGLAIGQKNAAEMAKLRTELGFDFAIAEECARYQECGAYADAYDDKVLVIEYRRKDLTVACRDWGKRLMVVLRDRDLVPAGEPGHVNERC</sequence>
<dbReference type="EMBL" id="CP031194">
    <property type="protein sequence ID" value="AXG82961.1"/>
    <property type="molecule type" value="Genomic_DNA"/>
</dbReference>
<dbReference type="InterPro" id="IPR004352">
    <property type="entry name" value="GH114_TIM-barrel"/>
</dbReference>
<evidence type="ECO:0000256" key="2">
    <source>
        <dbReference type="SAM" id="SignalP"/>
    </source>
</evidence>
<keyword evidence="2" id="KW-0732">Signal</keyword>
<feature type="region of interest" description="Disordered" evidence="1">
    <location>
        <begin position="45"/>
        <end position="72"/>
    </location>
</feature>
<dbReference type="Pfam" id="PF03537">
    <property type="entry name" value="Glyco_hydro_114"/>
    <property type="match status" value="1"/>
</dbReference>
<gene>
    <name evidence="4" type="ORF">DVK44_28120</name>
</gene>
<feature type="signal peptide" evidence="2">
    <location>
        <begin position="1"/>
        <end position="44"/>
    </location>
</feature>
<dbReference type="Proteomes" id="UP000253868">
    <property type="component" value="Chromosome"/>
</dbReference>
<keyword evidence="5" id="KW-1185">Reference proteome</keyword>
<name>A0A345I1Y7_9ACTN</name>
<dbReference type="SUPFAM" id="SSF51445">
    <property type="entry name" value="(Trans)glycosidases"/>
    <property type="match status" value="1"/>
</dbReference>
<dbReference type="KEGG" id="spad:DVK44_28120"/>
<dbReference type="Gene3D" id="3.20.20.70">
    <property type="entry name" value="Aldolase class I"/>
    <property type="match status" value="1"/>
</dbReference>
<dbReference type="AlphaFoldDB" id="A0A345I1Y7"/>
<dbReference type="PANTHER" id="PTHR35273:SF2">
    <property type="entry name" value="ALPHA-GALACTOSIDASE"/>
    <property type="match status" value="1"/>
</dbReference>
<evidence type="ECO:0000313" key="4">
    <source>
        <dbReference type="EMBL" id="AXG82961.1"/>
    </source>
</evidence>
<evidence type="ECO:0000259" key="3">
    <source>
        <dbReference type="Pfam" id="PF03537"/>
    </source>
</evidence>